<evidence type="ECO:0000256" key="5">
    <source>
        <dbReference type="SAM" id="MobiDB-lite"/>
    </source>
</evidence>
<dbReference type="Pfam" id="PF13750">
    <property type="entry name" value="Big_3_3"/>
    <property type="match status" value="1"/>
</dbReference>
<dbReference type="GO" id="GO:0006508">
    <property type="term" value="P:proteolysis"/>
    <property type="evidence" value="ECO:0007669"/>
    <property type="project" value="UniProtKB-KW"/>
</dbReference>
<keyword evidence="3" id="KW-0378">Hydrolase</keyword>
<dbReference type="InterPro" id="IPR022038">
    <property type="entry name" value="Ig-like_bact"/>
</dbReference>
<protein>
    <submittedName>
        <fullName evidence="9">Uncharacterized protein</fullName>
    </submittedName>
</protein>
<dbReference type="eggNOG" id="COG3227">
    <property type="taxonomic scope" value="Bacteria"/>
</dbReference>
<dbReference type="InterPro" id="IPR051202">
    <property type="entry name" value="Peptidase_C40"/>
</dbReference>
<dbReference type="AlphaFoldDB" id="M2Q1V2"/>
<evidence type="ECO:0000313" key="9">
    <source>
        <dbReference type="EMBL" id="EMD16890.1"/>
    </source>
</evidence>
<dbReference type="InterPro" id="IPR002126">
    <property type="entry name" value="Cadherin-like_dom"/>
</dbReference>
<evidence type="ECO:0000259" key="7">
    <source>
        <dbReference type="PROSITE" id="PS50268"/>
    </source>
</evidence>
<dbReference type="SUPFAM" id="SSF54001">
    <property type="entry name" value="Cysteine proteinases"/>
    <property type="match status" value="1"/>
</dbReference>
<keyword evidence="10" id="KW-1185">Reference proteome</keyword>
<dbReference type="Pfam" id="PF16403">
    <property type="entry name" value="Bact_surface_Ig-like"/>
    <property type="match status" value="2"/>
</dbReference>
<comment type="caution">
    <text evidence="9">The sequence shown here is derived from an EMBL/GenBank/DDBJ whole genome shotgun (WGS) entry which is preliminary data.</text>
</comment>
<dbReference type="InterPro" id="IPR038765">
    <property type="entry name" value="Papain-like_cys_pep_sf"/>
</dbReference>
<dbReference type="GO" id="GO:0008234">
    <property type="term" value="F:cysteine-type peptidase activity"/>
    <property type="evidence" value="ECO:0007669"/>
    <property type="project" value="UniProtKB-KW"/>
</dbReference>
<keyword evidence="6" id="KW-0812">Transmembrane</keyword>
<dbReference type="STRING" id="999415.HMPREF9943_00932"/>
<dbReference type="PROSITE" id="PS51935">
    <property type="entry name" value="NLPC_P60"/>
    <property type="match status" value="1"/>
</dbReference>
<sequence length="541" mass="58935">MDRQKTEKMLELLQDQVLSRKAMFIPLFCISAFGLVGYAAADRQAPVIKSDKIRVLYGTELTAKNFDITDNRQDASSLDVKIDKSTFNKNQLGTYNVKVTAKDAFNNESEKTVEVSVVDTAAPVISAKNSEGYAVNVNLNGSSDIKTYIKAVDNVDGDVSEFMETDRTLDTSKKGVQAIVVTASDEAGNKSSKKFYFNVSDIAAPKITLKSGNKVTVNYGSSFDINDYVKVSDNTDHFTLNVDGDVNTKKEDEYKLNITATDNSGNKTQETLTVEVKDIEAPQLKLSASETKVFKGRSFDAYSYIKSSYDNKDGNLVSKVEPKGSVNTNKLGYYTVKYTVEDSAGNKSDKSLKVKVYQKETSSSSTRTEKVRKSKNGQTYTETQRITTTVTTDELGRTRTSTSTKVMSSTYRESSYSSGGNSGLASTAYGRVGSRYVHGGSGPSKFDCSGLAQYVYRKNGKSIPRTAAAQYASSHKVSYSSLRAGDLVFFRGTTGRGGITHVAIYVGNGKIVHAGTESTGVTVSKLSSSYYQKHYAGAGRY</sequence>
<dbReference type="Proteomes" id="UP000011758">
    <property type="component" value="Unassembled WGS sequence"/>
</dbReference>
<dbReference type="Gene3D" id="2.60.40.10">
    <property type="entry name" value="Immunoglobulins"/>
    <property type="match status" value="4"/>
</dbReference>
<feature type="compositionally biased region" description="Low complexity" evidence="5">
    <location>
        <begin position="408"/>
        <end position="418"/>
    </location>
</feature>
<dbReference type="Gene3D" id="3.90.1720.10">
    <property type="entry name" value="endopeptidase domain like (from Nostoc punctiforme)"/>
    <property type="match status" value="1"/>
</dbReference>
<evidence type="ECO:0000256" key="1">
    <source>
        <dbReference type="ARBA" id="ARBA00007074"/>
    </source>
</evidence>
<dbReference type="GO" id="GO:0016020">
    <property type="term" value="C:membrane"/>
    <property type="evidence" value="ECO:0007669"/>
    <property type="project" value="InterPro"/>
</dbReference>
<dbReference type="eggNOG" id="COG0791">
    <property type="taxonomic scope" value="Bacteria"/>
</dbReference>
<evidence type="ECO:0000313" key="10">
    <source>
        <dbReference type="Proteomes" id="UP000011758"/>
    </source>
</evidence>
<organism evidence="9 10">
    <name type="scientific">Eggerthia catenaformis OT 569 = DSM 20559</name>
    <dbReference type="NCBI Taxonomy" id="999415"/>
    <lineage>
        <taxon>Bacteria</taxon>
        <taxon>Bacillati</taxon>
        <taxon>Bacillota</taxon>
        <taxon>Erysipelotrichia</taxon>
        <taxon>Erysipelotrichales</taxon>
        <taxon>Coprobacillaceae</taxon>
        <taxon>Eggerthia</taxon>
    </lineage>
</organism>
<keyword evidence="6" id="KW-0472">Membrane</keyword>
<dbReference type="InterPro" id="IPR013783">
    <property type="entry name" value="Ig-like_fold"/>
</dbReference>
<dbReference type="PANTHER" id="PTHR47053:SF1">
    <property type="entry name" value="MUREIN DD-ENDOPEPTIDASE MEPH-RELATED"/>
    <property type="match status" value="1"/>
</dbReference>
<dbReference type="PANTHER" id="PTHR47053">
    <property type="entry name" value="MUREIN DD-ENDOPEPTIDASE MEPH-RELATED"/>
    <property type="match status" value="1"/>
</dbReference>
<reference evidence="9 10" key="1">
    <citation type="submission" date="2013-02" db="EMBL/GenBank/DDBJ databases">
        <title>The Genome Sequence of Lactobacillus catenaformis F0143.</title>
        <authorList>
            <consortium name="The Broad Institute Genome Sequencing Platform"/>
            <person name="Earl A."/>
            <person name="Ward D."/>
            <person name="Feldgarden M."/>
            <person name="Gevers D."/>
            <person name="Izard J."/>
            <person name="Blanton J.M."/>
            <person name="Mathney J."/>
            <person name="Dewhirst F.E."/>
            <person name="Young S.K."/>
            <person name="Zeng Q."/>
            <person name="Gargeya S."/>
            <person name="Fitzgerald M."/>
            <person name="Haas B."/>
            <person name="Abouelleil A."/>
            <person name="Alvarado L."/>
            <person name="Arachchi H.M."/>
            <person name="Berlin A."/>
            <person name="Chapman S.B."/>
            <person name="Gearin G."/>
            <person name="Goldberg J."/>
            <person name="Griggs A."/>
            <person name="Gujja S."/>
            <person name="Hansen M."/>
            <person name="Heiman D."/>
            <person name="Howarth C."/>
            <person name="Larimer J."/>
            <person name="Lui A."/>
            <person name="MacDonald P.J.P."/>
            <person name="McCowen C."/>
            <person name="Montmayeur A."/>
            <person name="Murphy C."/>
            <person name="Neiman D."/>
            <person name="Pearson M."/>
            <person name="Priest M."/>
            <person name="Roberts A."/>
            <person name="Saif S."/>
            <person name="Shea T."/>
            <person name="Sisk P."/>
            <person name="Stolte C."/>
            <person name="Sykes S."/>
            <person name="Wortman J."/>
            <person name="Nusbaum C."/>
            <person name="Birren B."/>
        </authorList>
    </citation>
    <scope>NUCLEOTIDE SEQUENCE [LARGE SCALE GENOMIC DNA]</scope>
    <source>
        <strain evidence="9 10">OT 569</strain>
    </source>
</reference>
<dbReference type="RefSeq" id="WP_004802532.1">
    <property type="nucleotide sequence ID" value="NZ_KB446647.1"/>
</dbReference>
<dbReference type="PROSITE" id="PS50268">
    <property type="entry name" value="CADHERIN_2"/>
    <property type="match status" value="1"/>
</dbReference>
<feature type="transmembrane region" description="Helical" evidence="6">
    <location>
        <begin position="21"/>
        <end position="41"/>
    </location>
</feature>
<keyword evidence="6" id="KW-1133">Transmembrane helix</keyword>
<dbReference type="EMBL" id="AGEJ01000013">
    <property type="protein sequence ID" value="EMD16890.1"/>
    <property type="molecule type" value="Genomic_DNA"/>
</dbReference>
<evidence type="ECO:0000256" key="3">
    <source>
        <dbReference type="ARBA" id="ARBA00022801"/>
    </source>
</evidence>
<name>M2Q1V2_9FIRM</name>
<evidence type="ECO:0000256" key="6">
    <source>
        <dbReference type="SAM" id="Phobius"/>
    </source>
</evidence>
<keyword evidence="4" id="KW-0788">Thiol protease</keyword>
<dbReference type="GO" id="GO:0007156">
    <property type="term" value="P:homophilic cell adhesion via plasma membrane adhesion molecules"/>
    <property type="evidence" value="ECO:0007669"/>
    <property type="project" value="InterPro"/>
</dbReference>
<gene>
    <name evidence="9" type="ORF">HMPREF9943_00932</name>
</gene>
<dbReference type="Pfam" id="PF00877">
    <property type="entry name" value="NLPC_P60"/>
    <property type="match status" value="1"/>
</dbReference>
<feature type="domain" description="NlpC/P60" evidence="8">
    <location>
        <begin position="418"/>
        <end position="541"/>
    </location>
</feature>
<dbReference type="OrthoDB" id="1654978at2"/>
<dbReference type="GO" id="GO:0005509">
    <property type="term" value="F:calcium ion binding"/>
    <property type="evidence" value="ECO:0007669"/>
    <property type="project" value="InterPro"/>
</dbReference>
<dbReference type="InterPro" id="IPR000064">
    <property type="entry name" value="NLP_P60_dom"/>
</dbReference>
<accession>M2Q1V2</accession>
<evidence type="ECO:0000256" key="2">
    <source>
        <dbReference type="ARBA" id="ARBA00022670"/>
    </source>
</evidence>
<dbReference type="PATRIC" id="fig|999415.3.peg.941"/>
<keyword evidence="2" id="KW-0645">Protease</keyword>
<evidence type="ECO:0000256" key="4">
    <source>
        <dbReference type="ARBA" id="ARBA00022807"/>
    </source>
</evidence>
<dbReference type="InterPro" id="IPR032179">
    <property type="entry name" value="Cry22Aa_Ig-like"/>
</dbReference>
<dbReference type="BioCyc" id="ECAT999415-HMP:GTTI-955-MONOMER"/>
<comment type="similarity">
    <text evidence="1">Belongs to the peptidase C40 family.</text>
</comment>
<feature type="domain" description="Cadherin" evidence="7">
    <location>
        <begin position="170"/>
        <end position="284"/>
    </location>
</feature>
<proteinExistence type="inferred from homology"/>
<feature type="compositionally biased region" description="Polar residues" evidence="5">
    <location>
        <begin position="398"/>
        <end position="407"/>
    </location>
</feature>
<feature type="region of interest" description="Disordered" evidence="5">
    <location>
        <begin position="393"/>
        <end position="422"/>
    </location>
</feature>
<feature type="region of interest" description="Disordered" evidence="5">
    <location>
        <begin position="358"/>
        <end position="381"/>
    </location>
</feature>
<evidence type="ECO:0000259" key="8">
    <source>
        <dbReference type="PROSITE" id="PS51935"/>
    </source>
</evidence>